<organism evidence="2 3">
    <name type="scientific">Dillenia turbinata</name>
    <dbReference type="NCBI Taxonomy" id="194707"/>
    <lineage>
        <taxon>Eukaryota</taxon>
        <taxon>Viridiplantae</taxon>
        <taxon>Streptophyta</taxon>
        <taxon>Embryophyta</taxon>
        <taxon>Tracheophyta</taxon>
        <taxon>Spermatophyta</taxon>
        <taxon>Magnoliopsida</taxon>
        <taxon>eudicotyledons</taxon>
        <taxon>Gunneridae</taxon>
        <taxon>Pentapetalae</taxon>
        <taxon>Dilleniales</taxon>
        <taxon>Dilleniaceae</taxon>
        <taxon>Dillenia</taxon>
    </lineage>
</organism>
<keyword evidence="3" id="KW-1185">Reference proteome</keyword>
<dbReference type="Proteomes" id="UP001370490">
    <property type="component" value="Unassembled WGS sequence"/>
</dbReference>
<protein>
    <recommendedName>
        <fullName evidence="1">DUF1995 domain-containing protein</fullName>
    </recommendedName>
</protein>
<dbReference type="AlphaFoldDB" id="A0AAN8VWM9"/>
<evidence type="ECO:0000313" key="3">
    <source>
        <dbReference type="Proteomes" id="UP001370490"/>
    </source>
</evidence>
<accession>A0AAN8VWM9</accession>
<dbReference type="PANTHER" id="PTHR34051:SF1">
    <property type="entry name" value="PROTEIN LOW PSII ACCUMULATION 3, CHLOROPLASTIC"/>
    <property type="match status" value="1"/>
</dbReference>
<dbReference type="InterPro" id="IPR018962">
    <property type="entry name" value="DUF1995"/>
</dbReference>
<name>A0AAN8VWM9_9MAGN</name>
<dbReference type="Pfam" id="PF09353">
    <property type="entry name" value="DUF1995"/>
    <property type="match status" value="1"/>
</dbReference>
<dbReference type="InterPro" id="IPR044687">
    <property type="entry name" value="LPA3"/>
</dbReference>
<sequence>MGIIAWAILVPTPESYSLKKETKLQLNSIHNVKGRNGGTLFRCYPGPCQVLRKVVNEYFCLHQQEAMPSLKEVALEILPCLTFCYDNLK</sequence>
<proteinExistence type="predicted"/>
<comment type="caution">
    <text evidence="2">The sequence shown here is derived from an EMBL/GenBank/DDBJ whole genome shotgun (WGS) entry which is preliminary data.</text>
</comment>
<dbReference type="PANTHER" id="PTHR34051">
    <property type="entry name" value="PROTEIN LOW PSII ACCUMULATION 3, CHLOROPLASTIC"/>
    <property type="match status" value="1"/>
</dbReference>
<evidence type="ECO:0000313" key="2">
    <source>
        <dbReference type="EMBL" id="KAK6934902.1"/>
    </source>
</evidence>
<gene>
    <name evidence="2" type="ORF">RJ641_035057</name>
</gene>
<dbReference type="EMBL" id="JBAMMX010000008">
    <property type="protein sequence ID" value="KAK6934902.1"/>
    <property type="molecule type" value="Genomic_DNA"/>
</dbReference>
<feature type="domain" description="DUF1995" evidence="1">
    <location>
        <begin position="28"/>
        <end position="74"/>
    </location>
</feature>
<evidence type="ECO:0000259" key="1">
    <source>
        <dbReference type="Pfam" id="PF09353"/>
    </source>
</evidence>
<reference evidence="2 3" key="1">
    <citation type="submission" date="2023-12" db="EMBL/GenBank/DDBJ databases">
        <title>A high-quality genome assembly for Dillenia turbinata (Dilleniales).</title>
        <authorList>
            <person name="Chanderbali A."/>
        </authorList>
    </citation>
    <scope>NUCLEOTIDE SEQUENCE [LARGE SCALE GENOMIC DNA]</scope>
    <source>
        <strain evidence="2">LSX21</strain>
        <tissue evidence="2">Leaf</tissue>
    </source>
</reference>